<dbReference type="Pfam" id="PF02840">
    <property type="entry name" value="Prp18"/>
    <property type="match status" value="1"/>
</dbReference>
<dbReference type="OMA" id="ANEAYMM"/>
<gene>
    <name evidence="9" type="ORF">RO3G_08321</name>
</gene>
<dbReference type="InterPro" id="IPR004098">
    <property type="entry name" value="Prp18"/>
</dbReference>
<dbReference type="InParanoid" id="I1C586"/>
<protein>
    <recommendedName>
        <fullName evidence="3">Pre-mRNA-splicing factor 18</fullName>
    </recommendedName>
</protein>
<dbReference type="STRING" id="246409.I1C586"/>
<dbReference type="SUPFAM" id="SSF47938">
    <property type="entry name" value="Functional domain of the splicing factor Prp18"/>
    <property type="match status" value="1"/>
</dbReference>
<dbReference type="eggNOG" id="KOG2808">
    <property type="taxonomic scope" value="Eukaryota"/>
</dbReference>
<evidence type="ECO:0000313" key="10">
    <source>
        <dbReference type="Proteomes" id="UP000009138"/>
    </source>
</evidence>
<keyword evidence="7" id="KW-0539">Nucleus</keyword>
<dbReference type="RefSeq" id="XP_067519012.1">
    <property type="nucleotide sequence ID" value="XM_067662911.1"/>
</dbReference>
<evidence type="ECO:0000256" key="3">
    <source>
        <dbReference type="ARBA" id="ARBA00018242"/>
    </source>
</evidence>
<dbReference type="InterPro" id="IPR039979">
    <property type="entry name" value="PRPF18"/>
</dbReference>
<proteinExistence type="inferred from homology"/>
<evidence type="ECO:0000259" key="8">
    <source>
        <dbReference type="Pfam" id="PF02840"/>
    </source>
</evidence>
<evidence type="ECO:0000256" key="7">
    <source>
        <dbReference type="ARBA" id="ARBA00023242"/>
    </source>
</evidence>
<dbReference type="GO" id="GO:0071021">
    <property type="term" value="C:U2-type post-spliceosomal complex"/>
    <property type="evidence" value="ECO:0007669"/>
    <property type="project" value="TreeGrafter"/>
</dbReference>
<dbReference type="GO" id="GO:0046540">
    <property type="term" value="C:U4/U6 x U5 tri-snRNP complex"/>
    <property type="evidence" value="ECO:0007669"/>
    <property type="project" value="TreeGrafter"/>
</dbReference>
<organism evidence="9 10">
    <name type="scientific">Rhizopus delemar (strain RA 99-880 / ATCC MYA-4621 / FGSC 9543 / NRRL 43880)</name>
    <name type="common">Mucormycosis agent</name>
    <name type="synonym">Rhizopus arrhizus var. delemar</name>
    <dbReference type="NCBI Taxonomy" id="246409"/>
    <lineage>
        <taxon>Eukaryota</taxon>
        <taxon>Fungi</taxon>
        <taxon>Fungi incertae sedis</taxon>
        <taxon>Mucoromycota</taxon>
        <taxon>Mucoromycotina</taxon>
        <taxon>Mucoromycetes</taxon>
        <taxon>Mucorales</taxon>
        <taxon>Mucorineae</taxon>
        <taxon>Rhizopodaceae</taxon>
        <taxon>Rhizopus</taxon>
    </lineage>
</organism>
<sequence>MKTLEEMEAHMRLDDLKQKRGVTIEDKKKTKKQGPAVVPIQIELISSDIDRLYSQIYAYFAYTLEEWEEYMAARPEEEKRSVPGKRAAVLQKQAAEYIKPLMRQLKKGTLEPDVLARVAEIAQRMQKRLYRDAQDAYLQLSIGNAPWPIGVTMVGIHERSAREKISSSQVAHVLNDETSRKWIQSVKRLMTFAQTKYPPYTLSQIS</sequence>
<dbReference type="PANTHER" id="PTHR13007">
    <property type="entry name" value="PRE-MRNA SPLICING FACTOR-RELATED"/>
    <property type="match status" value="1"/>
</dbReference>
<dbReference type="GO" id="GO:0005682">
    <property type="term" value="C:U5 snRNP"/>
    <property type="evidence" value="ECO:0007669"/>
    <property type="project" value="TreeGrafter"/>
</dbReference>
<dbReference type="GO" id="GO:0000350">
    <property type="term" value="P:generation of catalytic spliceosome for second transesterification step"/>
    <property type="evidence" value="ECO:0007669"/>
    <property type="project" value="TreeGrafter"/>
</dbReference>
<dbReference type="FunCoup" id="I1C586">
    <property type="interactions" value="519"/>
</dbReference>
<dbReference type="Gene3D" id="1.20.940.10">
    <property type="entry name" value="Functional domain of the splicing factor Prp18"/>
    <property type="match status" value="1"/>
</dbReference>
<comment type="similarity">
    <text evidence="2">Belongs to the PRP18 family.</text>
</comment>
<keyword evidence="5" id="KW-0747">Spliceosome</keyword>
<evidence type="ECO:0000256" key="1">
    <source>
        <dbReference type="ARBA" id="ARBA00004123"/>
    </source>
</evidence>
<evidence type="ECO:0000256" key="2">
    <source>
        <dbReference type="ARBA" id="ARBA00008137"/>
    </source>
</evidence>
<dbReference type="AlphaFoldDB" id="I1C586"/>
<name>I1C586_RHIO9</name>
<dbReference type="EMBL" id="CH476737">
    <property type="protein sequence ID" value="EIE83616.1"/>
    <property type="molecule type" value="Genomic_DNA"/>
</dbReference>
<evidence type="ECO:0000313" key="9">
    <source>
        <dbReference type="EMBL" id="EIE83616.1"/>
    </source>
</evidence>
<evidence type="ECO:0000256" key="4">
    <source>
        <dbReference type="ARBA" id="ARBA00022664"/>
    </source>
</evidence>
<keyword evidence="6" id="KW-0508">mRNA splicing</keyword>
<comment type="subcellular location">
    <subcellularLocation>
        <location evidence="1">Nucleus</location>
    </subcellularLocation>
</comment>
<keyword evidence="10" id="KW-1185">Reference proteome</keyword>
<dbReference type="GeneID" id="93615292"/>
<evidence type="ECO:0000256" key="6">
    <source>
        <dbReference type="ARBA" id="ARBA00023187"/>
    </source>
</evidence>
<keyword evidence="4" id="KW-0507">mRNA processing</keyword>
<reference evidence="9 10" key="1">
    <citation type="journal article" date="2009" name="PLoS Genet.">
        <title>Genomic analysis of the basal lineage fungus Rhizopus oryzae reveals a whole-genome duplication.</title>
        <authorList>
            <person name="Ma L.-J."/>
            <person name="Ibrahim A.S."/>
            <person name="Skory C."/>
            <person name="Grabherr M.G."/>
            <person name="Burger G."/>
            <person name="Butler M."/>
            <person name="Elias M."/>
            <person name="Idnurm A."/>
            <person name="Lang B.F."/>
            <person name="Sone T."/>
            <person name="Abe A."/>
            <person name="Calvo S.E."/>
            <person name="Corrochano L.M."/>
            <person name="Engels R."/>
            <person name="Fu J."/>
            <person name="Hansberg W."/>
            <person name="Kim J.-M."/>
            <person name="Kodira C.D."/>
            <person name="Koehrsen M.J."/>
            <person name="Liu B."/>
            <person name="Miranda-Saavedra D."/>
            <person name="O'Leary S."/>
            <person name="Ortiz-Castellanos L."/>
            <person name="Poulter R."/>
            <person name="Rodriguez-Romero J."/>
            <person name="Ruiz-Herrera J."/>
            <person name="Shen Y.-Q."/>
            <person name="Zeng Q."/>
            <person name="Galagan J."/>
            <person name="Birren B.W."/>
            <person name="Cuomo C.A."/>
            <person name="Wickes B.L."/>
        </authorList>
    </citation>
    <scope>NUCLEOTIDE SEQUENCE [LARGE SCALE GENOMIC DNA]</scope>
    <source>
        <strain evidence="10">RA 99-880 / ATCC MYA-4621 / FGSC 9543 / NRRL 43880</strain>
    </source>
</reference>
<accession>I1C586</accession>
<feature type="domain" description="Prp18" evidence="8">
    <location>
        <begin position="58"/>
        <end position="198"/>
    </location>
</feature>
<evidence type="ECO:0000256" key="5">
    <source>
        <dbReference type="ARBA" id="ARBA00022728"/>
    </source>
</evidence>
<dbReference type="VEuPathDB" id="FungiDB:RO3G_08321"/>
<dbReference type="Proteomes" id="UP000009138">
    <property type="component" value="Unassembled WGS sequence"/>
</dbReference>
<dbReference type="PANTHER" id="PTHR13007:SF19">
    <property type="entry name" value="PRE-MRNA-SPLICING FACTOR 18"/>
    <property type="match status" value="1"/>
</dbReference>
<dbReference type="OrthoDB" id="10261918at2759"/>